<evidence type="ECO:0000313" key="2">
    <source>
        <dbReference type="EMBL" id="ORZ04432.1"/>
    </source>
</evidence>
<evidence type="ECO:0000313" key="3">
    <source>
        <dbReference type="Proteomes" id="UP000193648"/>
    </source>
</evidence>
<comment type="caution">
    <text evidence="2">The sequence shown here is derived from an EMBL/GenBank/DDBJ whole genome shotgun (WGS) entry which is preliminary data.</text>
</comment>
<name>A0A1Y2G8U7_9FUNG</name>
<feature type="compositionally biased region" description="Polar residues" evidence="1">
    <location>
        <begin position="216"/>
        <end position="226"/>
    </location>
</feature>
<gene>
    <name evidence="2" type="ORF">BCR41DRAFT_425934</name>
</gene>
<reference evidence="2 3" key="1">
    <citation type="submission" date="2016-07" db="EMBL/GenBank/DDBJ databases">
        <title>Pervasive Adenine N6-methylation of Active Genes in Fungi.</title>
        <authorList>
            <consortium name="DOE Joint Genome Institute"/>
            <person name="Mondo S.J."/>
            <person name="Dannebaum R.O."/>
            <person name="Kuo R.C."/>
            <person name="Labutti K."/>
            <person name="Haridas S."/>
            <person name="Kuo A."/>
            <person name="Salamov A."/>
            <person name="Ahrendt S.R."/>
            <person name="Lipzen A."/>
            <person name="Sullivan W."/>
            <person name="Andreopoulos W.B."/>
            <person name="Clum A."/>
            <person name="Lindquist E."/>
            <person name="Daum C."/>
            <person name="Ramamoorthy G.K."/>
            <person name="Gryganskyi A."/>
            <person name="Culley D."/>
            <person name="Magnuson J.K."/>
            <person name="James T.Y."/>
            <person name="O'Malley M.A."/>
            <person name="Stajich J.E."/>
            <person name="Spatafora J.W."/>
            <person name="Visel A."/>
            <person name="Grigoriev I.V."/>
        </authorList>
    </citation>
    <scope>NUCLEOTIDE SEQUENCE [LARGE SCALE GENOMIC DNA]</scope>
    <source>
        <strain evidence="2 3">NRRL 3116</strain>
    </source>
</reference>
<dbReference type="AlphaFoldDB" id="A0A1Y2G8U7"/>
<feature type="region of interest" description="Disordered" evidence="1">
    <location>
        <begin position="406"/>
        <end position="439"/>
    </location>
</feature>
<dbReference type="RefSeq" id="XP_021876540.1">
    <property type="nucleotide sequence ID" value="XM_022030651.1"/>
</dbReference>
<dbReference type="InParanoid" id="A0A1Y2G8U7"/>
<feature type="compositionally biased region" description="Basic and acidic residues" evidence="1">
    <location>
        <begin position="199"/>
        <end position="214"/>
    </location>
</feature>
<dbReference type="GeneID" id="33572492"/>
<protein>
    <recommendedName>
        <fullName evidence="4">Alpha/Beta hydrolase protein</fullName>
    </recommendedName>
</protein>
<accession>A0A1Y2G8U7</accession>
<proteinExistence type="predicted"/>
<dbReference type="SUPFAM" id="SSF53474">
    <property type="entry name" value="alpha/beta-Hydrolases"/>
    <property type="match status" value="1"/>
</dbReference>
<feature type="region of interest" description="Disordered" evidence="1">
    <location>
        <begin position="181"/>
        <end position="267"/>
    </location>
</feature>
<organism evidence="2 3">
    <name type="scientific">Lobosporangium transversale</name>
    <dbReference type="NCBI Taxonomy" id="64571"/>
    <lineage>
        <taxon>Eukaryota</taxon>
        <taxon>Fungi</taxon>
        <taxon>Fungi incertae sedis</taxon>
        <taxon>Mucoromycota</taxon>
        <taxon>Mortierellomycotina</taxon>
        <taxon>Mortierellomycetes</taxon>
        <taxon>Mortierellales</taxon>
        <taxon>Mortierellaceae</taxon>
        <taxon>Lobosporangium</taxon>
    </lineage>
</organism>
<dbReference type="Gene3D" id="3.40.50.1820">
    <property type="entry name" value="alpha/beta hydrolase"/>
    <property type="match status" value="1"/>
</dbReference>
<feature type="compositionally biased region" description="Low complexity" evidence="1">
    <location>
        <begin position="246"/>
        <end position="267"/>
    </location>
</feature>
<evidence type="ECO:0008006" key="4">
    <source>
        <dbReference type="Google" id="ProtNLM"/>
    </source>
</evidence>
<dbReference type="Proteomes" id="UP000193648">
    <property type="component" value="Unassembled WGS sequence"/>
</dbReference>
<dbReference type="EMBL" id="MCFF01000057">
    <property type="protein sequence ID" value="ORZ04432.1"/>
    <property type="molecule type" value="Genomic_DNA"/>
</dbReference>
<keyword evidence="3" id="KW-1185">Reference proteome</keyword>
<evidence type="ECO:0000256" key="1">
    <source>
        <dbReference type="SAM" id="MobiDB-lite"/>
    </source>
</evidence>
<feature type="compositionally biased region" description="Polar residues" evidence="1">
    <location>
        <begin position="189"/>
        <end position="198"/>
    </location>
</feature>
<dbReference type="OrthoDB" id="2418172at2759"/>
<dbReference type="InterPro" id="IPR029058">
    <property type="entry name" value="AB_hydrolase_fold"/>
</dbReference>
<feature type="compositionally biased region" description="Acidic residues" evidence="1">
    <location>
        <begin position="427"/>
        <end position="439"/>
    </location>
</feature>
<sequence>MSNQLNLSIPRDLYLEPITAPLITGCRLKALIDSPQFQQTIVLPSGRTVSYATCGSKTGTPVLYFYGLGGSSRQIASLHAQAVRLDIKLISIDRPGTAFTDPFKSSSSSLFPARRRKYKKKKTTTTATDATTAMTTTTINTPAVVTAIATSVKSKEAPELEASTFQSTACEQLSISKTVAVDHSHQSHVDTSTVNNSVSEKELNSKSDSTKIDESCGNNGSNNINRKITLLRRSFDKDRRKKKVASSTSSSSPPSSPSSPSSSTSCLSTSSERMINARVHHTCLEALAVVDHISPGAKFGLMGHSCGIYYIMYMAHLFSDRLLPGPISLLTPWVPFNECPETTSKTFKFLKHVPKRLVWAVTSLMNHLGSMVLSSSNALSGPLPNNSNNSSNRDLRSIFGEDEIEGGDSSVANLRTKKSKDDIRTDEGDDDASDTDESSADPFIVQFSDSFDKVVLPALVQDMNRQHSNGYNAEIQMCVSDVGFDLAEVAMSLPEGMTINAYCGHLDTIVPIEASREMSQKCGWKIHEFMHSGHGGPRMSMYALEDYARAVRAIKSAEFVTEQFSEKHHSPKLKAQG</sequence>